<evidence type="ECO:0000313" key="12">
    <source>
        <dbReference type="Proteomes" id="UP000322159"/>
    </source>
</evidence>
<sequence>MSAAMSVIVPAHDEATIIVDNLARMIAGDPDGRLEVIVVANGCTDDTAERARSVDARIRVVELGASSKIAALTAGDRAASHPVRAFVDADVRVDSATLIALAELLSAPGGPLAAAPALVVDASRSSWLARQYFRVWEHSDYRRRGHIGSGIYGLSALGRARFAEFPEIIADDRWVELQFAAHERDTSPGTFTVPAPRTLRAQIRRATRIAAGNRELGERFPELGGRTSSSGVRRLVARVARRPSLWVALPVYAAGYLAPRFAPRGAVTGWMRDETSRT</sequence>
<gene>
    <name evidence="11" type="ORF">FLP23_09715</name>
</gene>
<dbReference type="KEGG" id="lyk:FLP23_09715"/>
<dbReference type="Pfam" id="PF00535">
    <property type="entry name" value="Glycos_transf_2"/>
    <property type="match status" value="1"/>
</dbReference>
<dbReference type="PANTHER" id="PTHR43646:SF2">
    <property type="entry name" value="GLYCOSYLTRANSFERASE 2-LIKE DOMAIN-CONTAINING PROTEIN"/>
    <property type="match status" value="1"/>
</dbReference>
<keyword evidence="5" id="KW-0472">Membrane</keyword>
<dbReference type="SUPFAM" id="SSF53448">
    <property type="entry name" value="Nucleotide-diphospho-sugar transferases"/>
    <property type="match status" value="1"/>
</dbReference>
<evidence type="ECO:0000256" key="3">
    <source>
        <dbReference type="ARBA" id="ARBA00022676"/>
    </source>
</evidence>
<dbReference type="Proteomes" id="UP000322159">
    <property type="component" value="Chromosome"/>
</dbReference>
<accession>A0A5C1YA09</accession>
<dbReference type="AlphaFoldDB" id="A0A5C1YA09"/>
<evidence type="ECO:0000256" key="5">
    <source>
        <dbReference type="ARBA" id="ARBA00023136"/>
    </source>
</evidence>
<dbReference type="InterPro" id="IPR029044">
    <property type="entry name" value="Nucleotide-diphossugar_trans"/>
</dbReference>
<feature type="domain" description="Glycosyltransferase 2-like" evidence="10">
    <location>
        <begin position="6"/>
        <end position="158"/>
    </location>
</feature>
<evidence type="ECO:0000256" key="4">
    <source>
        <dbReference type="ARBA" id="ARBA00022679"/>
    </source>
</evidence>
<keyword evidence="4 11" id="KW-0808">Transferase</keyword>
<keyword evidence="12" id="KW-1185">Reference proteome</keyword>
<protein>
    <recommendedName>
        <fullName evidence="9">4,4'-diaponeurosporenoate glycosyltransferase</fullName>
    </recommendedName>
</protein>
<dbReference type="InterPro" id="IPR001173">
    <property type="entry name" value="Glyco_trans_2-like"/>
</dbReference>
<keyword evidence="2" id="KW-1003">Cell membrane</keyword>
<evidence type="ECO:0000256" key="2">
    <source>
        <dbReference type="ARBA" id="ARBA00022475"/>
    </source>
</evidence>
<keyword evidence="3" id="KW-0328">Glycosyltransferase</keyword>
<dbReference type="GO" id="GO:0005886">
    <property type="term" value="C:plasma membrane"/>
    <property type="evidence" value="ECO:0007669"/>
    <property type="project" value="UniProtKB-SubCell"/>
</dbReference>
<proteinExistence type="inferred from homology"/>
<comment type="pathway">
    <text evidence="7">Carotenoid biosynthesis; staphyloxanthin biosynthesis; staphyloxanthin from farnesyl diphosphate: step 4/5.</text>
</comment>
<dbReference type="EMBL" id="CP043504">
    <property type="protein sequence ID" value="QEO10258.1"/>
    <property type="molecule type" value="Genomic_DNA"/>
</dbReference>
<comment type="function">
    <text evidence="6">Catalyzes the glycosylation of 4,4'-diaponeurosporenoate, i.e. the esterification of glucose at the C1'' position with the carboxyl group of 4,4'-diaponeurosporenic acid, to form glycosyl-4,4'-diaponeurosporenoate. This is a step in the biosynthesis of staphyloxanthin, an orange pigment present in most staphylococci strains.</text>
</comment>
<evidence type="ECO:0000313" key="11">
    <source>
        <dbReference type="EMBL" id="QEO10258.1"/>
    </source>
</evidence>
<organism evidence="11 12">
    <name type="scientific">Protaetiibacter larvae</name>
    <dbReference type="NCBI Taxonomy" id="2592654"/>
    <lineage>
        <taxon>Bacteria</taxon>
        <taxon>Bacillati</taxon>
        <taxon>Actinomycetota</taxon>
        <taxon>Actinomycetes</taxon>
        <taxon>Micrococcales</taxon>
        <taxon>Microbacteriaceae</taxon>
        <taxon>Protaetiibacter</taxon>
    </lineage>
</organism>
<reference evidence="11 12" key="1">
    <citation type="submission" date="2019-09" db="EMBL/GenBank/DDBJ databases">
        <title>Genome sequencing of strain KACC 19322.</title>
        <authorList>
            <person name="Heo J."/>
            <person name="Kim S.-J."/>
            <person name="Kim J.-S."/>
            <person name="Hong S.-B."/>
            <person name="Kwon S.-W."/>
        </authorList>
    </citation>
    <scope>NUCLEOTIDE SEQUENCE [LARGE SCALE GENOMIC DNA]</scope>
    <source>
        <strain evidence="11 12">KACC 19322</strain>
    </source>
</reference>
<evidence type="ECO:0000256" key="8">
    <source>
        <dbReference type="ARBA" id="ARBA00038120"/>
    </source>
</evidence>
<dbReference type="PANTHER" id="PTHR43646">
    <property type="entry name" value="GLYCOSYLTRANSFERASE"/>
    <property type="match status" value="1"/>
</dbReference>
<dbReference type="GO" id="GO:0016757">
    <property type="term" value="F:glycosyltransferase activity"/>
    <property type="evidence" value="ECO:0007669"/>
    <property type="project" value="UniProtKB-KW"/>
</dbReference>
<name>A0A5C1YA09_9MICO</name>
<dbReference type="RefSeq" id="WP_149325675.1">
    <property type="nucleotide sequence ID" value="NZ_CP043504.1"/>
</dbReference>
<dbReference type="OrthoDB" id="9771846at2"/>
<comment type="subcellular location">
    <subcellularLocation>
        <location evidence="1">Cell membrane</location>
    </subcellularLocation>
</comment>
<evidence type="ECO:0000256" key="1">
    <source>
        <dbReference type="ARBA" id="ARBA00004236"/>
    </source>
</evidence>
<evidence type="ECO:0000259" key="10">
    <source>
        <dbReference type="Pfam" id="PF00535"/>
    </source>
</evidence>
<dbReference type="Gene3D" id="3.90.550.10">
    <property type="entry name" value="Spore Coat Polysaccharide Biosynthesis Protein SpsA, Chain A"/>
    <property type="match status" value="1"/>
</dbReference>
<evidence type="ECO:0000256" key="7">
    <source>
        <dbReference type="ARBA" id="ARBA00037904"/>
    </source>
</evidence>
<comment type="similarity">
    <text evidence="8">Belongs to the glycosyltransferase 2 family. CrtQ subfamily.</text>
</comment>
<evidence type="ECO:0000256" key="6">
    <source>
        <dbReference type="ARBA" id="ARBA00037281"/>
    </source>
</evidence>
<evidence type="ECO:0000256" key="9">
    <source>
        <dbReference type="ARBA" id="ARBA00040345"/>
    </source>
</evidence>